<dbReference type="EMBL" id="JAPDVG010000001">
    <property type="protein sequence ID" value="MCW4132715.1"/>
    <property type="molecule type" value="Genomic_DNA"/>
</dbReference>
<gene>
    <name evidence="6" type="ORF">DW026_03560</name>
    <name evidence="5" type="ORF">DWV76_06595</name>
    <name evidence="4" type="ORF">DXC61_14205</name>
    <name evidence="3" type="ORF">ONT19_14245</name>
</gene>
<protein>
    <submittedName>
        <fullName evidence="4">Uncharacterized protein</fullName>
    </submittedName>
</protein>
<dbReference type="InterPro" id="IPR046568">
    <property type="entry name" value="DUF6722"/>
</dbReference>
<dbReference type="Proteomes" id="UP000283785">
    <property type="component" value="Unassembled WGS sequence"/>
</dbReference>
<feature type="compositionally biased region" description="Basic residues" evidence="1">
    <location>
        <begin position="66"/>
        <end position="80"/>
    </location>
</feature>
<feature type="transmembrane region" description="Helical" evidence="2">
    <location>
        <begin position="35"/>
        <end position="55"/>
    </location>
</feature>
<dbReference type="Proteomes" id="UP001209417">
    <property type="component" value="Unassembled WGS sequence"/>
</dbReference>
<accession>A0AA92SW67</accession>
<evidence type="ECO:0000313" key="6">
    <source>
        <dbReference type="EMBL" id="RHL40990.1"/>
    </source>
</evidence>
<reference evidence="3" key="2">
    <citation type="submission" date="2022-11" db="EMBL/GenBank/DDBJ databases">
        <title>Genomic repertoires linked with pathogenic potency of arthritogenic Prevotella copri isolated from the gut of rheumatoid arthritis patients.</title>
        <authorList>
            <person name="Nii T."/>
            <person name="Maeda Y."/>
            <person name="Motooka D."/>
            <person name="Naito M."/>
            <person name="Matsumoto Y."/>
            <person name="Ogawa T."/>
            <person name="Oguro-Igashira E."/>
            <person name="Kishikawa T."/>
            <person name="Yamashita M."/>
            <person name="Koizumi S."/>
            <person name="Kurakawa T."/>
            <person name="Okumura R."/>
            <person name="Kayama H."/>
            <person name="Murakami M."/>
            <person name="Sakaguchi T."/>
            <person name="Das B."/>
            <person name="Nakamura S."/>
            <person name="Okada Y."/>
            <person name="Kumanogoh A."/>
            <person name="Takeda K."/>
        </authorList>
    </citation>
    <scope>NUCLEOTIDE SEQUENCE</scope>
    <source>
        <strain evidence="3">H019-1</strain>
    </source>
</reference>
<sequence length="80" mass="9572">MWEKLSDYFLDISKYLITATFITTFVGDMGEELHWLIYLVSFILAAGLFGFALYFDKKGKKEKEAKRKKYNKFNNKNRRM</sequence>
<comment type="caution">
    <text evidence="4">The sequence shown here is derived from an EMBL/GenBank/DDBJ whole genome shotgun (WGS) entry which is preliminary data.</text>
</comment>
<feature type="region of interest" description="Disordered" evidence="1">
    <location>
        <begin position="60"/>
        <end position="80"/>
    </location>
</feature>
<dbReference type="AlphaFoldDB" id="A0AA92SW67"/>
<evidence type="ECO:0000313" key="5">
    <source>
        <dbReference type="EMBL" id="RGW43113.1"/>
    </source>
</evidence>
<reference evidence="7 8" key="1">
    <citation type="submission" date="2018-08" db="EMBL/GenBank/DDBJ databases">
        <title>A genome reference for cultivated species of the human gut microbiota.</title>
        <authorList>
            <person name="Zou Y."/>
            <person name="Xue W."/>
            <person name="Luo G."/>
        </authorList>
    </citation>
    <scope>NUCLEOTIDE SEQUENCE [LARGE SCALE GENOMIC DNA]</scope>
    <source>
        <strain evidence="5 9">AF12-50</strain>
        <strain evidence="6 8">AF38-11</strain>
        <strain evidence="4 7">TF06-40</strain>
    </source>
</reference>
<keyword evidence="2" id="KW-0812">Transmembrane</keyword>
<dbReference type="EMBL" id="QSSA01000044">
    <property type="protein sequence ID" value="RGL54865.1"/>
    <property type="molecule type" value="Genomic_DNA"/>
</dbReference>
<dbReference type="Proteomes" id="UP000261187">
    <property type="component" value="Unassembled WGS sequence"/>
</dbReference>
<dbReference type="EMBL" id="QSAG01000009">
    <property type="protein sequence ID" value="RGW43113.1"/>
    <property type="molecule type" value="Genomic_DNA"/>
</dbReference>
<dbReference type="Proteomes" id="UP000283672">
    <property type="component" value="Unassembled WGS sequence"/>
</dbReference>
<evidence type="ECO:0000256" key="2">
    <source>
        <dbReference type="SAM" id="Phobius"/>
    </source>
</evidence>
<evidence type="ECO:0000256" key="1">
    <source>
        <dbReference type="SAM" id="MobiDB-lite"/>
    </source>
</evidence>
<evidence type="ECO:0000313" key="4">
    <source>
        <dbReference type="EMBL" id="RGL54865.1"/>
    </source>
</evidence>
<name>A0AA92SW67_9BACT</name>
<organism evidence="4 7">
    <name type="scientific">Segatella copri</name>
    <dbReference type="NCBI Taxonomy" id="165179"/>
    <lineage>
        <taxon>Bacteria</taxon>
        <taxon>Pseudomonadati</taxon>
        <taxon>Bacteroidota</taxon>
        <taxon>Bacteroidia</taxon>
        <taxon>Bacteroidales</taxon>
        <taxon>Prevotellaceae</taxon>
        <taxon>Segatella</taxon>
    </lineage>
</organism>
<evidence type="ECO:0000313" key="9">
    <source>
        <dbReference type="Proteomes" id="UP000283785"/>
    </source>
</evidence>
<evidence type="ECO:0000313" key="7">
    <source>
        <dbReference type="Proteomes" id="UP000261187"/>
    </source>
</evidence>
<keyword evidence="2" id="KW-1133">Transmembrane helix</keyword>
<dbReference type="RefSeq" id="WP_117695689.1">
    <property type="nucleotide sequence ID" value="NZ_CATKVX010000001.1"/>
</dbReference>
<dbReference type="Pfam" id="PF20482">
    <property type="entry name" value="DUF6722"/>
    <property type="match status" value="1"/>
</dbReference>
<dbReference type="EMBL" id="QROP01000006">
    <property type="protein sequence ID" value="RHL40990.1"/>
    <property type="molecule type" value="Genomic_DNA"/>
</dbReference>
<evidence type="ECO:0000313" key="8">
    <source>
        <dbReference type="Proteomes" id="UP000283672"/>
    </source>
</evidence>
<keyword evidence="2" id="KW-0472">Membrane</keyword>
<proteinExistence type="predicted"/>
<evidence type="ECO:0000313" key="3">
    <source>
        <dbReference type="EMBL" id="MCW4132715.1"/>
    </source>
</evidence>